<gene>
    <name evidence="2" type="ORF">H0267_13155</name>
</gene>
<evidence type="ECO:0000313" key="2">
    <source>
        <dbReference type="EMBL" id="MBH0231168.1"/>
    </source>
</evidence>
<evidence type="ECO:0000256" key="1">
    <source>
        <dbReference type="SAM" id="SignalP"/>
    </source>
</evidence>
<reference evidence="2 3" key="1">
    <citation type="journal article" date="2005" name="Int. J. Syst. Evol. Microbiol.">
        <title>Halobacillus yeomjeoni sp. nov., isolated from a marine solar saltern in Korea.</title>
        <authorList>
            <person name="Yoon J.H."/>
            <person name="Kang S.J."/>
            <person name="Lee C.H."/>
            <person name="Oh H.W."/>
            <person name="Oh T.K."/>
        </authorList>
    </citation>
    <scope>NUCLEOTIDE SEQUENCE [LARGE SCALE GENOMIC DNA]</scope>
    <source>
        <strain evidence="2 3">KCTC 3957</strain>
    </source>
</reference>
<evidence type="ECO:0000313" key="3">
    <source>
        <dbReference type="Proteomes" id="UP000614490"/>
    </source>
</evidence>
<accession>A0A931HX99</accession>
<feature type="signal peptide" evidence="1">
    <location>
        <begin position="1"/>
        <end position="22"/>
    </location>
</feature>
<dbReference type="AlphaFoldDB" id="A0A931HX99"/>
<keyword evidence="1" id="KW-0732">Signal</keyword>
<name>A0A931HX99_9BACI</name>
<proteinExistence type="predicted"/>
<dbReference type="PROSITE" id="PS51257">
    <property type="entry name" value="PROKAR_LIPOPROTEIN"/>
    <property type="match status" value="1"/>
</dbReference>
<organism evidence="2 3">
    <name type="scientific">Halobacillus yeomjeoni</name>
    <dbReference type="NCBI Taxonomy" id="311194"/>
    <lineage>
        <taxon>Bacteria</taxon>
        <taxon>Bacillati</taxon>
        <taxon>Bacillota</taxon>
        <taxon>Bacilli</taxon>
        <taxon>Bacillales</taxon>
        <taxon>Bacillaceae</taxon>
        <taxon>Halobacillus</taxon>
    </lineage>
</organism>
<comment type="caution">
    <text evidence="2">The sequence shown here is derived from an EMBL/GenBank/DDBJ whole genome shotgun (WGS) entry which is preliminary data.</text>
</comment>
<dbReference type="Proteomes" id="UP000614490">
    <property type="component" value="Unassembled WGS sequence"/>
</dbReference>
<protein>
    <recommendedName>
        <fullName evidence="4">Lipoprotein</fullName>
    </recommendedName>
</protein>
<dbReference type="EMBL" id="JADZSC010000003">
    <property type="protein sequence ID" value="MBH0231168.1"/>
    <property type="molecule type" value="Genomic_DNA"/>
</dbReference>
<evidence type="ECO:0008006" key="4">
    <source>
        <dbReference type="Google" id="ProtNLM"/>
    </source>
</evidence>
<feature type="chain" id="PRO_5036746469" description="Lipoprotein" evidence="1">
    <location>
        <begin position="23"/>
        <end position="155"/>
    </location>
</feature>
<sequence length="155" mass="17383">MKKLILLAMLFLLAGCSSQDLALEDLKESYPDSFAKPVDSLSQRELADIGLPDELPFQVSNVEAEVEDEKVDVHYQSAGSEEVTVRTYFSPENILQESQLQVPLNSGAVAGVQEKEDYVFVEWYESEEDIVYQIKYSGGKNDKRTQQALEIANSI</sequence>
<keyword evidence="3" id="KW-1185">Reference proteome</keyword>
<dbReference type="RefSeq" id="WP_197317810.1">
    <property type="nucleotide sequence ID" value="NZ_JADZSC010000003.1"/>
</dbReference>